<evidence type="ECO:0000256" key="2">
    <source>
        <dbReference type="ARBA" id="ARBA00009072"/>
    </source>
</evidence>
<dbReference type="InterPro" id="IPR019148">
    <property type="entry name" value="Nuclear_protein_DGCR14_ESS-2"/>
</dbReference>
<dbReference type="OrthoDB" id="19679at2759"/>
<dbReference type="PANTHER" id="PTHR12940:SF0">
    <property type="entry name" value="SPLICING FACTOR ESS-2 HOMOLOG"/>
    <property type="match status" value="1"/>
</dbReference>
<evidence type="ECO:0000256" key="3">
    <source>
        <dbReference type="ARBA" id="ARBA00023242"/>
    </source>
</evidence>
<comment type="subcellular location">
    <subcellularLocation>
        <location evidence="1">Nucleus</location>
    </subcellularLocation>
</comment>
<dbReference type="EMBL" id="VXIT01000006">
    <property type="protein sequence ID" value="KAA6412007.1"/>
    <property type="molecule type" value="Genomic_DNA"/>
</dbReference>
<feature type="compositionally biased region" description="Gly residues" evidence="4">
    <location>
        <begin position="114"/>
        <end position="125"/>
    </location>
</feature>
<name>A0A5M8PRE8_9LECA</name>
<gene>
    <name evidence="5" type="ORF">FRX48_04157</name>
</gene>
<sequence>MASVSNPQALAKRSSDTALMPPPPRPKRIKRPAKVLDEDTYTDALSNIIARDFFPGLVETESQQEYLNALDSHDDAWIAAAGRKLTEVMTPGPDGRRLRGKRGTSMTPTSRLFGRGGETPKGWGGDTPMSVVSTSSTATSQAEKPEVDTNMSLSAFQTKYTSEDNESFYKLLDKQNLKRAEKQAWMWSGNKIPSARQIAHRQRSSRLLEAKAAQDRANCGKALLSIEAPDTRKAMPDAWPSRPDNPLMFAPSSLEDSHQTTHQRAEETSRAPPKAVIYDNTRLSAPTPPLPKHPASPSLSAVQAALSGRPHPTASDPGAPRSATPRVAGYAFVDSAPSPSGSDLGAPGGGVDSSSASLLGPGDAAPNPFTIKERSRREELLHRMVERVARKKRAVSRDLAPGGQPAQVPRFASSPVVGRGGGER</sequence>
<dbReference type="Pfam" id="PF09751">
    <property type="entry name" value="Es2"/>
    <property type="match status" value="1"/>
</dbReference>
<feature type="compositionally biased region" description="Basic and acidic residues" evidence="4">
    <location>
        <begin position="255"/>
        <end position="269"/>
    </location>
</feature>
<evidence type="ECO:0000313" key="6">
    <source>
        <dbReference type="Proteomes" id="UP000324767"/>
    </source>
</evidence>
<feature type="compositionally biased region" description="Low complexity" evidence="4">
    <location>
        <begin position="130"/>
        <end position="140"/>
    </location>
</feature>
<comment type="caution">
    <text evidence="5">The sequence shown here is derived from an EMBL/GenBank/DDBJ whole genome shotgun (WGS) entry which is preliminary data.</text>
</comment>
<dbReference type="PANTHER" id="PTHR12940">
    <property type="entry name" value="ES-2 PROTEIN - RELATED"/>
    <property type="match status" value="1"/>
</dbReference>
<feature type="region of interest" description="Disordered" evidence="4">
    <location>
        <begin position="1"/>
        <end position="35"/>
    </location>
</feature>
<protein>
    <recommendedName>
        <fullName evidence="7">Nuclear protein DGCR14</fullName>
    </recommendedName>
</protein>
<feature type="region of interest" description="Disordered" evidence="4">
    <location>
        <begin position="90"/>
        <end position="145"/>
    </location>
</feature>
<feature type="region of interest" description="Disordered" evidence="4">
    <location>
        <begin position="388"/>
        <end position="424"/>
    </location>
</feature>
<dbReference type="AlphaFoldDB" id="A0A5M8PRE8"/>
<dbReference type="Proteomes" id="UP000324767">
    <property type="component" value="Unassembled WGS sequence"/>
</dbReference>
<proteinExistence type="inferred from homology"/>
<dbReference type="GO" id="GO:0071013">
    <property type="term" value="C:catalytic step 2 spliceosome"/>
    <property type="evidence" value="ECO:0007669"/>
    <property type="project" value="TreeGrafter"/>
</dbReference>
<evidence type="ECO:0008006" key="7">
    <source>
        <dbReference type="Google" id="ProtNLM"/>
    </source>
</evidence>
<evidence type="ECO:0000256" key="4">
    <source>
        <dbReference type="SAM" id="MobiDB-lite"/>
    </source>
</evidence>
<organism evidence="5 6">
    <name type="scientific">Lasallia pustulata</name>
    <dbReference type="NCBI Taxonomy" id="136370"/>
    <lineage>
        <taxon>Eukaryota</taxon>
        <taxon>Fungi</taxon>
        <taxon>Dikarya</taxon>
        <taxon>Ascomycota</taxon>
        <taxon>Pezizomycotina</taxon>
        <taxon>Lecanoromycetes</taxon>
        <taxon>OSLEUM clade</taxon>
        <taxon>Umbilicariomycetidae</taxon>
        <taxon>Umbilicariales</taxon>
        <taxon>Umbilicariaceae</taxon>
        <taxon>Lasallia</taxon>
    </lineage>
</organism>
<evidence type="ECO:0000256" key="1">
    <source>
        <dbReference type="ARBA" id="ARBA00004123"/>
    </source>
</evidence>
<evidence type="ECO:0000313" key="5">
    <source>
        <dbReference type="EMBL" id="KAA6412007.1"/>
    </source>
</evidence>
<feature type="region of interest" description="Disordered" evidence="4">
    <location>
        <begin position="232"/>
        <end position="376"/>
    </location>
</feature>
<keyword evidence="3" id="KW-0539">Nucleus</keyword>
<accession>A0A5M8PRE8</accession>
<reference evidence="5 6" key="1">
    <citation type="submission" date="2019-09" db="EMBL/GenBank/DDBJ databases">
        <title>The hologenome of the rock-dwelling lichen Lasallia pustulata.</title>
        <authorList>
            <person name="Greshake Tzovaras B."/>
            <person name="Segers F."/>
            <person name="Bicker A."/>
            <person name="Dal Grande F."/>
            <person name="Otte J."/>
            <person name="Hankeln T."/>
            <person name="Schmitt I."/>
            <person name="Ebersberger I."/>
        </authorList>
    </citation>
    <scope>NUCLEOTIDE SEQUENCE [LARGE SCALE GENOMIC DNA]</scope>
    <source>
        <strain evidence="5">A1-1</strain>
    </source>
</reference>
<comment type="similarity">
    <text evidence="2">Belongs to the ESS2 family.</text>
</comment>